<comment type="caution">
    <text evidence="2">The sequence shown here is derived from an EMBL/GenBank/DDBJ whole genome shotgun (WGS) entry which is preliminary data.</text>
</comment>
<feature type="compositionally biased region" description="Polar residues" evidence="1">
    <location>
        <begin position="1"/>
        <end position="11"/>
    </location>
</feature>
<evidence type="ECO:0000256" key="1">
    <source>
        <dbReference type="SAM" id="MobiDB-lite"/>
    </source>
</evidence>
<evidence type="ECO:0008006" key="4">
    <source>
        <dbReference type="Google" id="ProtNLM"/>
    </source>
</evidence>
<dbReference type="Proteomes" id="UP000289738">
    <property type="component" value="Chromosome A02"/>
</dbReference>
<dbReference type="EMBL" id="SDMP01000002">
    <property type="protein sequence ID" value="RYR73499.1"/>
    <property type="molecule type" value="Genomic_DNA"/>
</dbReference>
<name>A0A445EDY0_ARAHY</name>
<organism evidence="2 3">
    <name type="scientific">Arachis hypogaea</name>
    <name type="common">Peanut</name>
    <dbReference type="NCBI Taxonomy" id="3818"/>
    <lineage>
        <taxon>Eukaryota</taxon>
        <taxon>Viridiplantae</taxon>
        <taxon>Streptophyta</taxon>
        <taxon>Embryophyta</taxon>
        <taxon>Tracheophyta</taxon>
        <taxon>Spermatophyta</taxon>
        <taxon>Magnoliopsida</taxon>
        <taxon>eudicotyledons</taxon>
        <taxon>Gunneridae</taxon>
        <taxon>Pentapetalae</taxon>
        <taxon>rosids</taxon>
        <taxon>fabids</taxon>
        <taxon>Fabales</taxon>
        <taxon>Fabaceae</taxon>
        <taxon>Papilionoideae</taxon>
        <taxon>50 kb inversion clade</taxon>
        <taxon>dalbergioids sensu lato</taxon>
        <taxon>Dalbergieae</taxon>
        <taxon>Pterocarpus clade</taxon>
        <taxon>Arachis</taxon>
    </lineage>
</organism>
<protein>
    <recommendedName>
        <fullName evidence="4">Zinc finger PMZ-type domain-containing protein</fullName>
    </recommendedName>
</protein>
<evidence type="ECO:0000313" key="3">
    <source>
        <dbReference type="Proteomes" id="UP000289738"/>
    </source>
</evidence>
<dbReference type="AlphaFoldDB" id="A0A445EDY0"/>
<evidence type="ECO:0000313" key="2">
    <source>
        <dbReference type="EMBL" id="RYR73499.1"/>
    </source>
</evidence>
<reference evidence="2 3" key="1">
    <citation type="submission" date="2019-01" db="EMBL/GenBank/DDBJ databases">
        <title>Sequencing of cultivated peanut Arachis hypogaea provides insights into genome evolution and oil improvement.</title>
        <authorList>
            <person name="Chen X."/>
        </authorList>
    </citation>
    <scope>NUCLEOTIDE SEQUENCE [LARGE SCALE GENOMIC DNA]</scope>
    <source>
        <strain evidence="3">cv. Fuhuasheng</strain>
        <tissue evidence="2">Leaves</tissue>
    </source>
</reference>
<sequence>MTSDWSFTQAGSEEDPSNEFEVGQQFKNKEEVMLQEKWEVRRYTDPQTCIQTSMGQDYRRLDSKVIAQHIFTMVKADPTISIRVLQGGVENHFGYKTSYKKGFEALAQLQVDAEFSWMLMKAIEFNSKHVNTMNVYQFDRSRTNFTALHLPCCHIIAACSHGRLDWKRFVHPVYRMELVFNVYRSEFRPIGHKDDWPSYDGPRIHPNPRMMRVKRGRPISSRICNNVDYIEHNEEKRCGLCCQSSHTWRTCTALDGGGASSSRR</sequence>
<feature type="region of interest" description="Disordered" evidence="1">
    <location>
        <begin position="1"/>
        <end position="20"/>
    </location>
</feature>
<keyword evidence="3" id="KW-1185">Reference proteome</keyword>
<gene>
    <name evidence="2" type="ORF">Ahy_A02g007866</name>
</gene>
<proteinExistence type="predicted"/>
<accession>A0A445EDY0</accession>